<protein>
    <submittedName>
        <fullName evidence="12">Subtilin transport ATP-binding protein SpaT</fullName>
    </submittedName>
    <submittedName>
        <fullName evidence="13">Xenobiotic-transporting ATPase</fullName>
        <ecNumber evidence="13">3.6.3.44</ecNumber>
    </submittedName>
</protein>
<keyword evidence="5" id="KW-0547">Nucleotide-binding</keyword>
<dbReference type="PATRIC" id="fig|1262449.3.peg.1009"/>
<evidence type="ECO:0000256" key="9">
    <source>
        <dbReference type="SAM" id="Phobius"/>
    </source>
</evidence>
<feature type="domain" description="ABC transporter" evidence="10">
    <location>
        <begin position="360"/>
        <end position="600"/>
    </location>
</feature>
<dbReference type="Gene3D" id="1.20.1560.10">
    <property type="entry name" value="ABC transporter type 1, transmembrane domain"/>
    <property type="match status" value="1"/>
</dbReference>
<dbReference type="InterPro" id="IPR017871">
    <property type="entry name" value="ABC_transporter-like_CS"/>
</dbReference>
<dbReference type="KEGG" id="cpat:CLPA_c19870"/>
<evidence type="ECO:0000256" key="4">
    <source>
        <dbReference type="ARBA" id="ARBA00022692"/>
    </source>
</evidence>
<evidence type="ECO:0000256" key="1">
    <source>
        <dbReference type="ARBA" id="ARBA00004651"/>
    </source>
</evidence>
<dbReference type="InterPro" id="IPR003439">
    <property type="entry name" value="ABC_transporter-like_ATP-bd"/>
</dbReference>
<evidence type="ECO:0000313" key="14">
    <source>
        <dbReference type="Proteomes" id="UP000028042"/>
    </source>
</evidence>
<dbReference type="SUPFAM" id="SSF52540">
    <property type="entry name" value="P-loop containing nucleoside triphosphate hydrolases"/>
    <property type="match status" value="1"/>
</dbReference>
<keyword evidence="15" id="KW-1185">Reference proteome</keyword>
<evidence type="ECO:0000256" key="5">
    <source>
        <dbReference type="ARBA" id="ARBA00022741"/>
    </source>
</evidence>
<organism evidence="12 15">
    <name type="scientific">Clostridium pasteurianum DSM 525 = ATCC 6013</name>
    <dbReference type="NCBI Taxonomy" id="1262449"/>
    <lineage>
        <taxon>Bacteria</taxon>
        <taxon>Bacillati</taxon>
        <taxon>Bacillota</taxon>
        <taxon>Clostridia</taxon>
        <taxon>Eubacteriales</taxon>
        <taxon>Clostridiaceae</taxon>
        <taxon>Clostridium</taxon>
    </lineage>
</organism>
<dbReference type="GO" id="GO:0005524">
    <property type="term" value="F:ATP binding"/>
    <property type="evidence" value="ECO:0007669"/>
    <property type="project" value="UniProtKB-KW"/>
</dbReference>
<dbReference type="AlphaFoldDB" id="A0A0H3J4V7"/>
<dbReference type="EMBL" id="JPGY02000001">
    <property type="protein sequence ID" value="KRU11945.1"/>
    <property type="molecule type" value="Genomic_DNA"/>
</dbReference>
<dbReference type="PROSITE" id="PS50929">
    <property type="entry name" value="ABC_TM1F"/>
    <property type="match status" value="1"/>
</dbReference>
<dbReference type="Proteomes" id="UP000028042">
    <property type="component" value="Unassembled WGS sequence"/>
</dbReference>
<dbReference type="EMBL" id="CP009268">
    <property type="protein sequence ID" value="AJA52045.1"/>
    <property type="molecule type" value="Genomic_DNA"/>
</dbReference>
<dbReference type="InterPro" id="IPR039421">
    <property type="entry name" value="Type_1_exporter"/>
</dbReference>
<evidence type="ECO:0000256" key="3">
    <source>
        <dbReference type="ARBA" id="ARBA00022475"/>
    </source>
</evidence>
<dbReference type="PANTHER" id="PTHR43394">
    <property type="entry name" value="ATP-DEPENDENT PERMEASE MDL1, MITOCHONDRIAL"/>
    <property type="match status" value="1"/>
</dbReference>
<feature type="domain" description="ABC transmembrane type-1" evidence="11">
    <location>
        <begin position="34"/>
        <end position="325"/>
    </location>
</feature>
<feature type="transmembrane region" description="Helical" evidence="9">
    <location>
        <begin position="267"/>
        <end position="287"/>
    </location>
</feature>
<dbReference type="EC" id="3.6.3.44" evidence="13"/>
<dbReference type="GO" id="GO:0005886">
    <property type="term" value="C:plasma membrane"/>
    <property type="evidence" value="ECO:0007669"/>
    <property type="project" value="UniProtKB-SubCell"/>
</dbReference>
<keyword evidence="8 9" id="KW-0472">Membrane</keyword>
<dbReference type="InterPro" id="IPR011527">
    <property type="entry name" value="ABC1_TM_dom"/>
</dbReference>
<dbReference type="InterPro" id="IPR027417">
    <property type="entry name" value="P-loop_NTPase"/>
</dbReference>
<keyword evidence="2" id="KW-0813">Transport</keyword>
<dbReference type="KEGG" id="cpae:CPAST_c19870"/>
<dbReference type="RefSeq" id="WP_003442361.1">
    <property type="nucleotide sequence ID" value="NZ_ANZB01000002.1"/>
</dbReference>
<dbReference type="SUPFAM" id="SSF90123">
    <property type="entry name" value="ABC transporter transmembrane region"/>
    <property type="match status" value="1"/>
</dbReference>
<feature type="transmembrane region" description="Helical" evidence="9">
    <location>
        <begin position="73"/>
        <end position="94"/>
    </location>
</feature>
<dbReference type="GO" id="GO:0016887">
    <property type="term" value="F:ATP hydrolysis activity"/>
    <property type="evidence" value="ECO:0007669"/>
    <property type="project" value="InterPro"/>
</dbReference>
<dbReference type="GO" id="GO:0015421">
    <property type="term" value="F:ABC-type oligopeptide transporter activity"/>
    <property type="evidence" value="ECO:0007669"/>
    <property type="project" value="TreeGrafter"/>
</dbReference>
<name>A0A0H3J4V7_CLOPA</name>
<dbReference type="Pfam" id="PF00005">
    <property type="entry name" value="ABC_tran"/>
    <property type="match status" value="1"/>
</dbReference>
<dbReference type="SMART" id="SM00382">
    <property type="entry name" value="AAA"/>
    <property type="match status" value="1"/>
</dbReference>
<keyword evidence="7 9" id="KW-1133">Transmembrane helix</keyword>
<dbReference type="InterPro" id="IPR003593">
    <property type="entry name" value="AAA+_ATPase"/>
</dbReference>
<dbReference type="GeneID" id="93074139"/>
<keyword evidence="4 9" id="KW-0812">Transmembrane</keyword>
<dbReference type="PROSITE" id="PS50893">
    <property type="entry name" value="ABC_TRANSPORTER_2"/>
    <property type="match status" value="1"/>
</dbReference>
<gene>
    <name evidence="12" type="primary">spaT</name>
    <name evidence="12" type="ORF">CLPA_c19870</name>
    <name evidence="13" type="ORF">CP6013_01192</name>
</gene>
<reference evidence="12 15" key="1">
    <citation type="journal article" date="2015" name="Genome Announc.">
        <title>Complete Genome Sequence of the Nitrogen-Fixing and Solvent-Producing Clostridium pasteurianum DSM 525.</title>
        <authorList>
            <person name="Poehlein A."/>
            <person name="Grosse-Honebrink A."/>
            <person name="Zhang Y."/>
            <person name="Minton N.P."/>
            <person name="Daniel R."/>
        </authorList>
    </citation>
    <scope>NUCLEOTIDE SEQUENCE [LARGE SCALE GENOMIC DNA]</scope>
    <source>
        <strain evidence="12">DSM 525</strain>
        <strain evidence="15">DSM 525 / ATCC 6013</strain>
    </source>
</reference>
<dbReference type="Proteomes" id="UP000030905">
    <property type="component" value="Chromosome"/>
</dbReference>
<keyword evidence="3" id="KW-1003">Cell membrane</keyword>
<keyword evidence="6 12" id="KW-0067">ATP-binding</keyword>
<evidence type="ECO:0000256" key="2">
    <source>
        <dbReference type="ARBA" id="ARBA00022448"/>
    </source>
</evidence>
<evidence type="ECO:0000313" key="12">
    <source>
        <dbReference type="EMBL" id="AJA52045.1"/>
    </source>
</evidence>
<evidence type="ECO:0000259" key="11">
    <source>
        <dbReference type="PROSITE" id="PS50929"/>
    </source>
</evidence>
<evidence type="ECO:0000256" key="8">
    <source>
        <dbReference type="ARBA" id="ARBA00023136"/>
    </source>
</evidence>
<keyword evidence="13" id="KW-0378">Hydrolase</keyword>
<reference evidence="13" key="2">
    <citation type="submission" date="2015-10" db="EMBL/GenBank/DDBJ databases">
        <title>Improved Draft Genome Sequence of Clostridium pasteurianum Strain ATCC 6013 (DSM 525) Using a Hybrid Next-Generation Sequencing Approach.</title>
        <authorList>
            <person name="Pyne M.E."/>
            <person name="Utturkar S.M."/>
            <person name="Brown S.D."/>
            <person name="Moo-Young M."/>
            <person name="Chung D.A."/>
            <person name="Chou P.C."/>
        </authorList>
    </citation>
    <scope>NUCLEOTIDE SEQUENCE</scope>
    <source>
        <strain evidence="13">ATCC 6013</strain>
    </source>
</reference>
<reference evidence="13 14" key="3">
    <citation type="journal article" name="Genome Announc.">
        <title>Improved Draft Genome Sequence of Clostridium pasteurianum Strain ATCC 6013 (DSM 525) Using a Hybrid Next-Generation Sequencing Approach.</title>
        <authorList>
            <person name="Pyne M.E."/>
            <person name="Utturkar S."/>
            <person name="Brown S.D."/>
            <person name="Moo-Young M."/>
            <person name="Chung D.A."/>
            <person name="Chou C.P."/>
        </authorList>
    </citation>
    <scope>NUCLEOTIDE SEQUENCE [LARGE SCALE GENOMIC DNA]</scope>
    <source>
        <strain evidence="13 14">ATCC 6013</strain>
    </source>
</reference>
<sequence>MVKIKTSINETKKITIFILKTIKLLWDSSKTSFIITLIVTIINGVISPLNLVISKYLIDSVVAALAHSNNHKYYNLVFLWLGIELTVAVFSQLIQRVNAYYSTIQVKILNNYISKLIVKKSNELDLSFFENNDFYNKIEKANNQSAYSAMAISNALMEVIKSFTTLVGSIAIVIQLSSVMLILCVLTSIPMFVLNIKISEFQYNIYSKRIEKTRFAQNLQKLMFHYNSVKEIKLSRLGKYFENLILLVYKNNLDKDKSVEKKRFGRLSIADCLSLVIAYCYKIYIIFTTITNGLTIGSMNMYMTAVTNVDNSVKITLNNMAQLYSYNLYIENLFYVLDLKPIIVDKEEVKMLKNVIMDCIEFRNVSFKYSGANKYTLKNVSFKIKANENCAIVGLNGCGKTTVIKLLARLYEPTEGEIFIDGININEFRLESLYKCISVVFQDFMKYPFTVKENIGFGDIENLDDMDRIELSAKKANAYEFIQSLENKFDTRLEKLWSNGVELSLGQWQKLAISRAFMSDSSILILDEPTASVDAETEYELFKNFKELVGNRTSILISHRFSTVRMADLIIVLNEGTVVEKGTHKSLLLKEGLYSKLYNMQAEGYLDNSVDVAN</sequence>
<dbReference type="Gene3D" id="3.40.50.300">
    <property type="entry name" value="P-loop containing nucleotide triphosphate hydrolases"/>
    <property type="match status" value="1"/>
</dbReference>
<comment type="subcellular location">
    <subcellularLocation>
        <location evidence="1">Cell membrane</location>
        <topology evidence="1">Multi-pass membrane protein</topology>
    </subcellularLocation>
</comment>
<evidence type="ECO:0000313" key="13">
    <source>
        <dbReference type="EMBL" id="KRU11945.1"/>
    </source>
</evidence>
<dbReference type="FunFam" id="3.40.50.300:FF:000221">
    <property type="entry name" value="Multidrug ABC transporter ATP-binding protein"/>
    <property type="match status" value="1"/>
</dbReference>
<dbReference type="PANTHER" id="PTHR43394:SF1">
    <property type="entry name" value="ATP-BINDING CASSETTE SUB-FAMILY B MEMBER 10, MITOCHONDRIAL"/>
    <property type="match status" value="1"/>
</dbReference>
<accession>A0A0H3J4V7</accession>
<evidence type="ECO:0000256" key="7">
    <source>
        <dbReference type="ARBA" id="ARBA00022989"/>
    </source>
</evidence>
<dbReference type="InterPro" id="IPR036640">
    <property type="entry name" value="ABC1_TM_sf"/>
</dbReference>
<evidence type="ECO:0000256" key="6">
    <source>
        <dbReference type="ARBA" id="ARBA00022840"/>
    </source>
</evidence>
<dbReference type="eggNOG" id="COG1132">
    <property type="taxonomic scope" value="Bacteria"/>
</dbReference>
<evidence type="ECO:0000259" key="10">
    <source>
        <dbReference type="PROSITE" id="PS50893"/>
    </source>
</evidence>
<proteinExistence type="predicted"/>
<feature type="transmembrane region" description="Helical" evidence="9">
    <location>
        <begin position="166"/>
        <end position="194"/>
    </location>
</feature>
<evidence type="ECO:0000313" key="15">
    <source>
        <dbReference type="Proteomes" id="UP000030905"/>
    </source>
</evidence>
<dbReference type="PROSITE" id="PS00211">
    <property type="entry name" value="ABC_TRANSPORTER_1"/>
    <property type="match status" value="1"/>
</dbReference>
<feature type="transmembrane region" description="Helical" evidence="9">
    <location>
        <begin position="33"/>
        <end position="53"/>
    </location>
</feature>